<dbReference type="NCBIfam" id="TIGR03177">
    <property type="entry name" value="pilus_cpaB"/>
    <property type="match status" value="1"/>
</dbReference>
<protein>
    <submittedName>
        <fullName evidence="3">Flp pilus assembly protein CpaB</fullName>
    </submittedName>
</protein>
<proteinExistence type="predicted"/>
<dbReference type="KEGG" id="bvr:BVIR_2763"/>
<keyword evidence="1" id="KW-0732">Signal</keyword>
<dbReference type="Pfam" id="PF08666">
    <property type="entry name" value="SAF"/>
    <property type="match status" value="1"/>
</dbReference>
<feature type="chain" id="PRO_5009792046" evidence="1">
    <location>
        <begin position="20"/>
        <end position="252"/>
    </location>
</feature>
<dbReference type="STRING" id="1079.BVIR_2763"/>
<evidence type="ECO:0000313" key="4">
    <source>
        <dbReference type="Proteomes" id="UP000065734"/>
    </source>
</evidence>
<dbReference type="InterPro" id="IPR013974">
    <property type="entry name" value="SAF"/>
</dbReference>
<gene>
    <name evidence="3" type="ORF">BVIRIDIS_22070</name>
</gene>
<organism evidence="3 4">
    <name type="scientific">Blastochloris viridis</name>
    <name type="common">Rhodopseudomonas viridis</name>
    <dbReference type="NCBI Taxonomy" id="1079"/>
    <lineage>
        <taxon>Bacteria</taxon>
        <taxon>Pseudomonadati</taxon>
        <taxon>Pseudomonadota</taxon>
        <taxon>Alphaproteobacteria</taxon>
        <taxon>Hyphomicrobiales</taxon>
        <taxon>Blastochloridaceae</taxon>
        <taxon>Blastochloris</taxon>
    </lineage>
</organism>
<dbReference type="PATRIC" id="fig|1079.6.peg.2900"/>
<dbReference type="AlphaFoldDB" id="A0A0P0JMH9"/>
<dbReference type="InterPro" id="IPR017592">
    <property type="entry name" value="Pilus_assmbl_Flp-typ_CpaB"/>
</dbReference>
<evidence type="ECO:0000259" key="2">
    <source>
        <dbReference type="SMART" id="SM00858"/>
    </source>
</evidence>
<dbReference type="SMART" id="SM00858">
    <property type="entry name" value="SAF"/>
    <property type="match status" value="1"/>
</dbReference>
<evidence type="ECO:0000256" key="1">
    <source>
        <dbReference type="SAM" id="SignalP"/>
    </source>
</evidence>
<feature type="signal peptide" evidence="1">
    <location>
        <begin position="1"/>
        <end position="19"/>
    </location>
</feature>
<dbReference type="OrthoDB" id="163768at2"/>
<reference evidence="4" key="1">
    <citation type="journal article" date="2016" name="Genome Announc.">
        <title>Revised genome sequence of the purple photosynthetic bacterium Blastochloris viridis.</title>
        <authorList>
            <person name="Liu L.N."/>
            <person name="Faulkner M."/>
            <person name="Liu X."/>
            <person name="Huang F."/>
            <person name="Darby A.C."/>
            <person name="Hall N."/>
        </authorList>
    </citation>
    <scope>NUCLEOTIDE SEQUENCE [LARGE SCALE GENOMIC DNA]</scope>
    <source>
        <strain evidence="4">ATCC 19567 / DSM 133 / F</strain>
    </source>
</reference>
<accession>A0A0P0JMH9</accession>
<evidence type="ECO:0000313" key="3">
    <source>
        <dbReference type="EMBL" id="CUU43190.1"/>
    </source>
</evidence>
<dbReference type="RefSeq" id="WP_055038117.1">
    <property type="nucleotide sequence ID" value="NZ_AP014854.2"/>
</dbReference>
<sequence>MKRARVVVLLVALGAGALAALLAAGSPPAKTVVVQQPAKQIDTVDVLIASVDIGTGNTVKPGDIAWEAWPAAAAGPQFITREHKPDAPEALSGTIARTAFAKGEPIREAKLIRADGSGFMAAMLPPGMRATSVEITPETGAAGFILPNDRVDVILTKRSSSEKADAKAETVLVNVRVLAIDQTIEEKNGDKVVVGKTATLELNGRQTETLAQARQSGSISLALRSIADATDTEPVRDGGVNIIYGMATGAGH</sequence>
<dbReference type="Pfam" id="PF16976">
    <property type="entry name" value="RcpC"/>
    <property type="match status" value="1"/>
</dbReference>
<dbReference type="EMBL" id="LN907867">
    <property type="protein sequence ID" value="CUU43190.1"/>
    <property type="molecule type" value="Genomic_DNA"/>
</dbReference>
<name>A0A0P0JMH9_BLAVI</name>
<dbReference type="InterPro" id="IPR031571">
    <property type="entry name" value="RcpC_dom"/>
</dbReference>
<feature type="domain" description="SAF" evidence="2">
    <location>
        <begin position="44"/>
        <end position="112"/>
    </location>
</feature>
<dbReference type="Proteomes" id="UP000065734">
    <property type="component" value="Chromosome I"/>
</dbReference>
<dbReference type="CDD" id="cd11614">
    <property type="entry name" value="SAF_CpaB_FlgA_like"/>
    <property type="match status" value="1"/>
</dbReference>
<keyword evidence="4" id="KW-1185">Reference proteome</keyword>